<keyword evidence="2" id="KW-0812">Transmembrane</keyword>
<evidence type="ECO:0000256" key="1">
    <source>
        <dbReference type="SAM" id="Coils"/>
    </source>
</evidence>
<dbReference type="STRING" id="4097.A0A1S3ZDP6"/>
<protein>
    <submittedName>
        <fullName evidence="4">Uncharacterized protein LOC107785700</fullName>
    </submittedName>
</protein>
<proteinExistence type="predicted"/>
<keyword evidence="2" id="KW-1133">Transmembrane helix</keyword>
<dbReference type="Proteomes" id="UP000790787">
    <property type="component" value="Chromosome 24"/>
</dbReference>
<sequence>MIHLKAIHSSLKPTQQAPINRTCYFRRKKPFISLCNSRKSDSDGKGDTRQQELLATIVLLQTQKVRLTEYIDERSAYLTQFAEEANCEMEQIGENAIKELDEAGARIMENIENQMQAFEESVGLNKEEAEENEKKLADFEGQMEEERNEGLFFKNLRERRPVDKTKAKDEIEKIKQLSRESAGSKTRKTIYFALIGLVVVGIADVFISSLRKGAVLGIILVCLLSQVIYEQSFYQKPNWRENRHRKNEKSEILSVLLPTYFPKKNTIREYCSMSYNPEIKSYYSRLIYHAKFYLASCMFRDNTAATKNWMRI</sequence>
<gene>
    <name evidence="4" type="primary">LOC107785700</name>
</gene>
<dbReference type="RefSeq" id="XP_016462548.1">
    <property type="nucleotide sequence ID" value="XM_016607062.1"/>
</dbReference>
<reference evidence="3" key="1">
    <citation type="journal article" date="2014" name="Nat. Commun.">
        <title>The tobacco genome sequence and its comparison with those of tomato and potato.</title>
        <authorList>
            <person name="Sierro N."/>
            <person name="Battey J.N."/>
            <person name="Ouadi S."/>
            <person name="Bakaher N."/>
            <person name="Bovet L."/>
            <person name="Willig A."/>
            <person name="Goepfert S."/>
            <person name="Peitsch M.C."/>
            <person name="Ivanov N.V."/>
        </authorList>
    </citation>
    <scope>NUCLEOTIDE SEQUENCE [LARGE SCALE GENOMIC DNA]</scope>
</reference>
<dbReference type="OrthoDB" id="515004at2759"/>
<dbReference type="PANTHER" id="PTHR35731">
    <property type="entry name" value="8-AMINO-7-OXONONANOATE SYNTHASE"/>
    <property type="match status" value="1"/>
</dbReference>
<keyword evidence="1" id="KW-0175">Coiled coil</keyword>
<feature type="transmembrane region" description="Helical" evidence="2">
    <location>
        <begin position="189"/>
        <end position="207"/>
    </location>
</feature>
<dbReference type="PaxDb" id="4097-A0A1S3ZDP6"/>
<evidence type="ECO:0000313" key="4">
    <source>
        <dbReference type="RefSeq" id="XP_016462548.1"/>
    </source>
</evidence>
<dbReference type="AlphaFoldDB" id="A0A1S3ZDP6"/>
<feature type="coiled-coil region" evidence="1">
    <location>
        <begin position="108"/>
        <end position="149"/>
    </location>
</feature>
<keyword evidence="2" id="KW-0472">Membrane</keyword>
<dbReference type="GeneID" id="107785700"/>
<evidence type="ECO:0000313" key="3">
    <source>
        <dbReference type="Proteomes" id="UP000790787"/>
    </source>
</evidence>
<keyword evidence="3" id="KW-1185">Reference proteome</keyword>
<dbReference type="RefSeq" id="XP_016462548.1">
    <property type="nucleotide sequence ID" value="XM_016607062.2"/>
</dbReference>
<accession>A0A1S3ZDP6</accession>
<name>A0A1S3ZDP6_TOBAC</name>
<reference evidence="4" key="2">
    <citation type="submission" date="2025-08" db="UniProtKB">
        <authorList>
            <consortium name="RefSeq"/>
        </authorList>
    </citation>
    <scope>IDENTIFICATION</scope>
    <source>
        <tissue evidence="4">Leaf</tissue>
    </source>
</reference>
<feature type="transmembrane region" description="Helical" evidence="2">
    <location>
        <begin position="213"/>
        <end position="229"/>
    </location>
</feature>
<dbReference type="KEGG" id="nta:107785700"/>
<evidence type="ECO:0000256" key="2">
    <source>
        <dbReference type="SAM" id="Phobius"/>
    </source>
</evidence>
<dbReference type="PANTHER" id="PTHR35731:SF3">
    <property type="match status" value="1"/>
</dbReference>
<organism evidence="3 4">
    <name type="scientific">Nicotiana tabacum</name>
    <name type="common">Common tobacco</name>
    <dbReference type="NCBI Taxonomy" id="4097"/>
    <lineage>
        <taxon>Eukaryota</taxon>
        <taxon>Viridiplantae</taxon>
        <taxon>Streptophyta</taxon>
        <taxon>Embryophyta</taxon>
        <taxon>Tracheophyta</taxon>
        <taxon>Spermatophyta</taxon>
        <taxon>Magnoliopsida</taxon>
        <taxon>eudicotyledons</taxon>
        <taxon>Gunneridae</taxon>
        <taxon>Pentapetalae</taxon>
        <taxon>asterids</taxon>
        <taxon>lamiids</taxon>
        <taxon>Solanales</taxon>
        <taxon>Solanaceae</taxon>
        <taxon>Nicotianoideae</taxon>
        <taxon>Nicotianeae</taxon>
        <taxon>Nicotiana</taxon>
    </lineage>
</organism>